<dbReference type="SUPFAM" id="SSF46955">
    <property type="entry name" value="Putative DNA-binding domain"/>
    <property type="match status" value="1"/>
</dbReference>
<dbReference type="GO" id="GO:0003677">
    <property type="term" value="F:DNA binding"/>
    <property type="evidence" value="ECO:0007669"/>
    <property type="project" value="UniProtKB-KW"/>
</dbReference>
<organism evidence="3 4">
    <name type="scientific">Barrientosiimonas humi</name>
    <dbReference type="NCBI Taxonomy" id="999931"/>
    <lineage>
        <taxon>Bacteria</taxon>
        <taxon>Bacillati</taxon>
        <taxon>Actinomycetota</taxon>
        <taxon>Actinomycetes</taxon>
        <taxon>Micrococcales</taxon>
        <taxon>Dermacoccaceae</taxon>
        <taxon>Barrientosiimonas</taxon>
    </lineage>
</organism>
<dbReference type="PROSITE" id="PS50937">
    <property type="entry name" value="HTH_MERR_2"/>
    <property type="match status" value="1"/>
</dbReference>
<dbReference type="PANTHER" id="PTHR30204">
    <property type="entry name" value="REDOX-CYCLING DRUG-SENSING TRANSCRIPTIONAL ACTIVATOR SOXR"/>
    <property type="match status" value="1"/>
</dbReference>
<evidence type="ECO:0000259" key="2">
    <source>
        <dbReference type="PROSITE" id="PS50937"/>
    </source>
</evidence>
<evidence type="ECO:0000313" key="3">
    <source>
        <dbReference type="EMBL" id="TQL34674.1"/>
    </source>
</evidence>
<protein>
    <submittedName>
        <fullName evidence="3">DNA-binding transcriptional MerR regulator</fullName>
    </submittedName>
</protein>
<name>A0A542XFS3_9MICO</name>
<dbReference type="EMBL" id="VFOK01000001">
    <property type="protein sequence ID" value="TQL34674.1"/>
    <property type="molecule type" value="Genomic_DNA"/>
</dbReference>
<gene>
    <name evidence="3" type="ORF">FB554_2851</name>
</gene>
<dbReference type="GO" id="GO:0003700">
    <property type="term" value="F:DNA-binding transcription factor activity"/>
    <property type="evidence" value="ECO:0007669"/>
    <property type="project" value="InterPro"/>
</dbReference>
<dbReference type="PRINTS" id="PR00040">
    <property type="entry name" value="HTHMERR"/>
</dbReference>
<dbReference type="Pfam" id="PF13411">
    <property type="entry name" value="MerR_1"/>
    <property type="match status" value="1"/>
</dbReference>
<dbReference type="PROSITE" id="PS00552">
    <property type="entry name" value="HTH_MERR_1"/>
    <property type="match status" value="1"/>
</dbReference>
<dbReference type="AlphaFoldDB" id="A0A542XFS3"/>
<dbReference type="RefSeq" id="WP_142007041.1">
    <property type="nucleotide sequence ID" value="NZ_CAJTBP010000001.1"/>
</dbReference>
<dbReference type="CDD" id="cd01109">
    <property type="entry name" value="HTH_YyaN"/>
    <property type="match status" value="1"/>
</dbReference>
<sequence>MTTTSTPELGIAAVAERTGLSQDALRWYEREGLIPPVPRTPAGRRTYDDAAVRMVQLVVRLRRTGMPIAQVKEFCVMVGEGAATHGRRMSLLLEHRVRLLEQQAQLRDDLAAVDHKISHYEDLIERGLDCAETPVTDPGIRSQQRRFA</sequence>
<evidence type="ECO:0000256" key="1">
    <source>
        <dbReference type="ARBA" id="ARBA00023125"/>
    </source>
</evidence>
<evidence type="ECO:0000313" key="4">
    <source>
        <dbReference type="Proteomes" id="UP000318336"/>
    </source>
</evidence>
<dbReference type="SMART" id="SM00422">
    <property type="entry name" value="HTH_MERR"/>
    <property type="match status" value="1"/>
</dbReference>
<reference evidence="3 4" key="1">
    <citation type="submission" date="2019-06" db="EMBL/GenBank/DDBJ databases">
        <title>Sequencing the genomes of 1000 actinobacteria strains.</title>
        <authorList>
            <person name="Klenk H.-P."/>
        </authorList>
    </citation>
    <scope>NUCLEOTIDE SEQUENCE [LARGE SCALE GENOMIC DNA]</scope>
    <source>
        <strain evidence="3 4">DSM 24617</strain>
    </source>
</reference>
<keyword evidence="1 3" id="KW-0238">DNA-binding</keyword>
<dbReference type="Proteomes" id="UP000318336">
    <property type="component" value="Unassembled WGS sequence"/>
</dbReference>
<dbReference type="OrthoDB" id="9802039at2"/>
<dbReference type="InterPro" id="IPR000551">
    <property type="entry name" value="MerR-type_HTH_dom"/>
</dbReference>
<comment type="caution">
    <text evidence="3">The sequence shown here is derived from an EMBL/GenBank/DDBJ whole genome shotgun (WGS) entry which is preliminary data.</text>
</comment>
<feature type="domain" description="HTH merR-type" evidence="2">
    <location>
        <begin position="8"/>
        <end position="77"/>
    </location>
</feature>
<accession>A0A542XFS3</accession>
<dbReference type="InterPro" id="IPR047057">
    <property type="entry name" value="MerR_fam"/>
</dbReference>
<keyword evidence="4" id="KW-1185">Reference proteome</keyword>
<dbReference type="PANTHER" id="PTHR30204:SF98">
    <property type="entry name" value="HTH-TYPE TRANSCRIPTIONAL REGULATOR ADHR"/>
    <property type="match status" value="1"/>
</dbReference>
<proteinExistence type="predicted"/>
<dbReference type="Gene3D" id="1.10.1660.10">
    <property type="match status" value="1"/>
</dbReference>
<dbReference type="InterPro" id="IPR009061">
    <property type="entry name" value="DNA-bd_dom_put_sf"/>
</dbReference>